<feature type="transmembrane region" description="Helical" evidence="4">
    <location>
        <begin position="115"/>
        <end position="137"/>
    </location>
</feature>
<dbReference type="RefSeq" id="WP_366294596.1">
    <property type="nucleotide sequence ID" value="NZ_CP159992.1"/>
</dbReference>
<sequence length="431" mass="46684">MKCEEVVEWMHRYLDHDLGEAETTQMLQHVAKCPECAENFSMLRALSRELEDLPQVSPRFSLVDAIMPQLDAIDEARKEQSSTVQEMSPVPAAFENLQRSKPEERKAKSRWFNSMAGRMSVGAAAAVVVLGFGIWGYEPQQIENAESMMSRSGAPQESVNNDQSELSMGVNNDQADPTPQDEGSVIAPDQPDDSGTEPSEPPQNDQPDEIKGVEPQIPSNPKDQTPPEPSTGEGPVPDQGKQEDKSSTDSTINPKNTNPNQRTEQQPDTQEKDGAASNNPEQGQTPESNDQNENFSAQTIIPNEDAPARGITNNDSGSGTGADVGDQQQSQGLVAPDEGSTGTEAPTAKEWKSPDGSYVVMLTGDQLSVYAKSANDPDVLNLIEQRSVEGPVKSGSWSKDSMQFNYEVDKDGTTTKNSFKVNTASNVSPAK</sequence>
<evidence type="ECO:0000256" key="4">
    <source>
        <dbReference type="SAM" id="Phobius"/>
    </source>
</evidence>
<evidence type="ECO:0000313" key="6">
    <source>
        <dbReference type="EMBL" id="XCP96196.1"/>
    </source>
</evidence>
<dbReference type="InterPro" id="IPR041916">
    <property type="entry name" value="Anti_sigma_zinc_sf"/>
</dbReference>
<reference evidence="6" key="1">
    <citation type="submission" date="2024-05" db="EMBL/GenBank/DDBJ databases">
        <title>Draft genome assemblies of 36 bacteria isolated from hibernating arctic ground squirrels.</title>
        <authorList>
            <person name="McKee H."/>
            <person name="Mullen L."/>
            <person name="Drown D.M."/>
            <person name="Duddleston K.N."/>
        </authorList>
    </citation>
    <scope>NUCLEOTIDE SEQUENCE</scope>
    <source>
        <strain evidence="6">AN1007</strain>
    </source>
</reference>
<evidence type="ECO:0000256" key="2">
    <source>
        <dbReference type="ARBA" id="ARBA00024438"/>
    </source>
</evidence>
<feature type="compositionally biased region" description="Polar residues" evidence="3">
    <location>
        <begin position="276"/>
        <end position="301"/>
    </location>
</feature>
<keyword evidence="4" id="KW-1133">Transmembrane helix</keyword>
<accession>A0AAU8NET0</accession>
<dbReference type="AlphaFoldDB" id="A0AAU8NET0"/>
<dbReference type="InterPro" id="IPR027383">
    <property type="entry name" value="Znf_put"/>
</dbReference>
<feature type="compositionally biased region" description="Polar residues" evidence="3">
    <location>
        <begin position="414"/>
        <end position="431"/>
    </location>
</feature>
<feature type="compositionally biased region" description="Polar residues" evidence="3">
    <location>
        <begin position="147"/>
        <end position="177"/>
    </location>
</feature>
<feature type="region of interest" description="Disordered" evidence="3">
    <location>
        <begin position="147"/>
        <end position="355"/>
    </location>
</feature>
<feature type="domain" description="Putative zinc-finger" evidence="5">
    <location>
        <begin position="3"/>
        <end position="37"/>
    </location>
</feature>
<protein>
    <recommendedName>
        <fullName evidence="2">Anti-sigma-W factor RsiW</fullName>
    </recommendedName>
</protein>
<keyword evidence="4" id="KW-0812">Transmembrane</keyword>
<feature type="region of interest" description="Disordered" evidence="3">
    <location>
        <begin position="410"/>
        <end position="431"/>
    </location>
</feature>
<feature type="region of interest" description="Disordered" evidence="3">
    <location>
        <begin position="78"/>
        <end position="105"/>
    </location>
</feature>
<dbReference type="Pfam" id="PF13490">
    <property type="entry name" value="zf-HC2"/>
    <property type="match status" value="1"/>
</dbReference>
<comment type="similarity">
    <text evidence="1">Belongs to the zinc-associated anti-sigma factor (ZAS) superfamily. Anti-sigma-W factor family.</text>
</comment>
<keyword evidence="4" id="KW-0472">Membrane</keyword>
<evidence type="ECO:0000256" key="3">
    <source>
        <dbReference type="SAM" id="MobiDB-lite"/>
    </source>
</evidence>
<proteinExistence type="inferred from homology"/>
<name>A0AAU8NET0_9BACL</name>
<organism evidence="6">
    <name type="scientific">Paenibacillus sp. AN1007</name>
    <dbReference type="NCBI Taxonomy" id="3151385"/>
    <lineage>
        <taxon>Bacteria</taxon>
        <taxon>Bacillati</taxon>
        <taxon>Bacillota</taxon>
        <taxon>Bacilli</taxon>
        <taxon>Bacillales</taxon>
        <taxon>Paenibacillaceae</taxon>
        <taxon>Paenibacillus</taxon>
    </lineage>
</organism>
<feature type="compositionally biased region" description="Polar residues" evidence="3">
    <location>
        <begin position="248"/>
        <end position="268"/>
    </location>
</feature>
<dbReference type="Gene3D" id="1.10.10.1320">
    <property type="entry name" value="Anti-sigma factor, zinc-finger domain"/>
    <property type="match status" value="1"/>
</dbReference>
<evidence type="ECO:0000259" key="5">
    <source>
        <dbReference type="Pfam" id="PF13490"/>
    </source>
</evidence>
<evidence type="ECO:0000256" key="1">
    <source>
        <dbReference type="ARBA" id="ARBA00024353"/>
    </source>
</evidence>
<dbReference type="EMBL" id="CP159992">
    <property type="protein sequence ID" value="XCP96196.1"/>
    <property type="molecule type" value="Genomic_DNA"/>
</dbReference>
<gene>
    <name evidence="6" type="ORF">ABXS70_05655</name>
</gene>